<dbReference type="EMBL" id="CAUJNA010000706">
    <property type="protein sequence ID" value="CAJ1380366.1"/>
    <property type="molecule type" value="Genomic_DNA"/>
</dbReference>
<keyword evidence="1" id="KW-0472">Membrane</keyword>
<evidence type="ECO:0000313" key="2">
    <source>
        <dbReference type="EMBL" id="CAJ1380366.1"/>
    </source>
</evidence>
<evidence type="ECO:0008006" key="4">
    <source>
        <dbReference type="Google" id="ProtNLM"/>
    </source>
</evidence>
<proteinExistence type="predicted"/>
<protein>
    <recommendedName>
        <fullName evidence="4">Transmembrane protein</fullName>
    </recommendedName>
</protein>
<sequence length="228" mass="23881">MQKRPAILIEFAKSESKDKCHLSDETAADKEQLGTFLNHFMLVPGYSTEDVHDTDLGLPEHCQEFMQDMWRADVKRTVARVADGEAELEKEPGAVAGNSSLVEVVSDAAEGESFRAEGGDTAETAEVVFILVCIVVCLVCLVFGGGLAALAVASLSGENPSFAAFFVCGVLSGLVFFGAFAMAWPVGVAALVGAIVVGVVFAASSLEKGAKDVKPHQLSALQLAALSS</sequence>
<accession>A0AA36I4W5</accession>
<keyword evidence="1" id="KW-0812">Transmembrane</keyword>
<feature type="transmembrane region" description="Helical" evidence="1">
    <location>
        <begin position="188"/>
        <end position="206"/>
    </location>
</feature>
<organism evidence="2 3">
    <name type="scientific">Effrenium voratum</name>
    <dbReference type="NCBI Taxonomy" id="2562239"/>
    <lineage>
        <taxon>Eukaryota</taxon>
        <taxon>Sar</taxon>
        <taxon>Alveolata</taxon>
        <taxon>Dinophyceae</taxon>
        <taxon>Suessiales</taxon>
        <taxon>Symbiodiniaceae</taxon>
        <taxon>Effrenium</taxon>
    </lineage>
</organism>
<feature type="transmembrane region" description="Helical" evidence="1">
    <location>
        <begin position="162"/>
        <end position="182"/>
    </location>
</feature>
<evidence type="ECO:0000256" key="1">
    <source>
        <dbReference type="SAM" id="Phobius"/>
    </source>
</evidence>
<keyword evidence="3" id="KW-1185">Reference proteome</keyword>
<feature type="transmembrane region" description="Helical" evidence="1">
    <location>
        <begin position="127"/>
        <end position="150"/>
    </location>
</feature>
<evidence type="ECO:0000313" key="3">
    <source>
        <dbReference type="Proteomes" id="UP001178507"/>
    </source>
</evidence>
<reference evidence="2" key="1">
    <citation type="submission" date="2023-08" db="EMBL/GenBank/DDBJ databases">
        <authorList>
            <person name="Chen Y."/>
            <person name="Shah S."/>
            <person name="Dougan E. K."/>
            <person name="Thang M."/>
            <person name="Chan C."/>
        </authorList>
    </citation>
    <scope>NUCLEOTIDE SEQUENCE</scope>
</reference>
<dbReference type="Proteomes" id="UP001178507">
    <property type="component" value="Unassembled WGS sequence"/>
</dbReference>
<gene>
    <name evidence="2" type="ORF">EVOR1521_LOCUS8326</name>
</gene>
<comment type="caution">
    <text evidence="2">The sequence shown here is derived from an EMBL/GenBank/DDBJ whole genome shotgun (WGS) entry which is preliminary data.</text>
</comment>
<dbReference type="AlphaFoldDB" id="A0AA36I4W5"/>
<keyword evidence="1" id="KW-1133">Transmembrane helix</keyword>
<name>A0AA36I4W5_9DINO</name>